<dbReference type="CDD" id="cd01941">
    <property type="entry name" value="YeiC_kinase_like"/>
    <property type="match status" value="1"/>
</dbReference>
<dbReference type="GO" id="GO:0016301">
    <property type="term" value="F:kinase activity"/>
    <property type="evidence" value="ECO:0007669"/>
    <property type="project" value="UniProtKB-KW"/>
</dbReference>
<dbReference type="InterPro" id="IPR029056">
    <property type="entry name" value="Ribokinase-like"/>
</dbReference>
<dbReference type="InterPro" id="IPR011611">
    <property type="entry name" value="PfkB_dom"/>
</dbReference>
<dbReference type="GO" id="GO:0005737">
    <property type="term" value="C:cytoplasm"/>
    <property type="evidence" value="ECO:0007669"/>
    <property type="project" value="TreeGrafter"/>
</dbReference>
<evidence type="ECO:0000256" key="2">
    <source>
        <dbReference type="ARBA" id="ARBA00022723"/>
    </source>
</evidence>
<dbReference type="Proteomes" id="UP001152484">
    <property type="component" value="Unassembled WGS sequence"/>
</dbReference>
<dbReference type="PANTHER" id="PTHR42909:SF1">
    <property type="entry name" value="CARBOHYDRATE KINASE PFKB DOMAIN-CONTAINING PROTEIN"/>
    <property type="match status" value="1"/>
</dbReference>
<evidence type="ECO:0000256" key="1">
    <source>
        <dbReference type="ARBA" id="ARBA00022679"/>
    </source>
</evidence>
<keyword evidence="6" id="KW-1185">Reference proteome</keyword>
<dbReference type="SUPFAM" id="SSF53613">
    <property type="entry name" value="Ribokinase-like"/>
    <property type="match status" value="1"/>
</dbReference>
<accession>A0A9P0YI03</accession>
<comment type="caution">
    <text evidence="5">The sequence shown here is derived from an EMBL/GenBank/DDBJ whole genome shotgun (WGS) entry which is preliminary data.</text>
</comment>
<name>A0A9P0YI03_CUSEU</name>
<dbReference type="PANTHER" id="PTHR42909">
    <property type="entry name" value="ZGC:136858"/>
    <property type="match status" value="1"/>
</dbReference>
<reference evidence="5" key="1">
    <citation type="submission" date="2022-07" db="EMBL/GenBank/DDBJ databases">
        <authorList>
            <person name="Macas J."/>
            <person name="Novak P."/>
            <person name="Neumann P."/>
        </authorList>
    </citation>
    <scope>NUCLEOTIDE SEQUENCE</scope>
</reference>
<proteinExistence type="predicted"/>
<dbReference type="AlphaFoldDB" id="A0A9P0YI03"/>
<organism evidence="5 6">
    <name type="scientific">Cuscuta europaea</name>
    <name type="common">European dodder</name>
    <dbReference type="NCBI Taxonomy" id="41803"/>
    <lineage>
        <taxon>Eukaryota</taxon>
        <taxon>Viridiplantae</taxon>
        <taxon>Streptophyta</taxon>
        <taxon>Embryophyta</taxon>
        <taxon>Tracheophyta</taxon>
        <taxon>Spermatophyta</taxon>
        <taxon>Magnoliopsida</taxon>
        <taxon>eudicotyledons</taxon>
        <taxon>Gunneridae</taxon>
        <taxon>Pentapetalae</taxon>
        <taxon>asterids</taxon>
        <taxon>lamiids</taxon>
        <taxon>Solanales</taxon>
        <taxon>Convolvulaceae</taxon>
        <taxon>Cuscuteae</taxon>
        <taxon>Cuscuta</taxon>
        <taxon>Cuscuta subgen. Cuscuta</taxon>
    </lineage>
</organism>
<dbReference type="InterPro" id="IPR002173">
    <property type="entry name" value="Carboh/pur_kinase_PfkB_CS"/>
</dbReference>
<sequence>MESLNEEDKDRDGPASAPVVIGGMVLDINCSPSVAANSGTTTPGKIVYTLGGVARNIAECMSKLGAKPYLISAVGSDMAGNLLLEHWKQAGLCIEGILRHHSIETPSVCHIYDSKGEVAAGVANVEAVEKHLTTTWIHNFKSNILSAPVLLLDANLSSSALEASCRLAAECNTPVWFEPVSVVKSRRIASIVNHITFASPNEDELIAMGNTVSDAEKFHPIKKGCPPLSIETMFQMLKPAISVLLHKGIKVLIVTIGSKGAFLCFRGMMGSIKKLVDLKGNQTPSFSKELIEAVTSKCPHNHFFNSFRLESRSNMCAVYFPALSTASVARLTGAGDCLVGGTLASWCAGLDFMQSLAVGIAAAKAAVEVDTNVPVQYSLAKLADDAGVVYAGARPIFCPSML</sequence>
<dbReference type="EMBL" id="CAMAPE010000004">
    <property type="protein sequence ID" value="CAH9057560.1"/>
    <property type="molecule type" value="Genomic_DNA"/>
</dbReference>
<dbReference type="GO" id="GO:0004730">
    <property type="term" value="F:pseudouridylate synthase activity"/>
    <property type="evidence" value="ECO:0007669"/>
    <property type="project" value="TreeGrafter"/>
</dbReference>
<feature type="domain" description="Carbohydrate kinase PfkB" evidence="4">
    <location>
        <begin position="20"/>
        <end position="264"/>
    </location>
</feature>
<dbReference type="GO" id="GO:0046872">
    <property type="term" value="F:metal ion binding"/>
    <property type="evidence" value="ECO:0007669"/>
    <property type="project" value="UniProtKB-KW"/>
</dbReference>
<dbReference type="GO" id="GO:0016798">
    <property type="term" value="F:hydrolase activity, acting on glycosyl bonds"/>
    <property type="evidence" value="ECO:0007669"/>
    <property type="project" value="TreeGrafter"/>
</dbReference>
<protein>
    <recommendedName>
        <fullName evidence="4">Carbohydrate kinase PfkB domain-containing protein</fullName>
    </recommendedName>
</protein>
<keyword evidence="2" id="KW-0479">Metal-binding</keyword>
<evidence type="ECO:0000256" key="3">
    <source>
        <dbReference type="ARBA" id="ARBA00022777"/>
    </source>
</evidence>
<dbReference type="Gene3D" id="3.40.1190.20">
    <property type="match status" value="1"/>
</dbReference>
<dbReference type="Pfam" id="PF00294">
    <property type="entry name" value="PfkB"/>
    <property type="match status" value="1"/>
</dbReference>
<keyword evidence="1" id="KW-0808">Transferase</keyword>
<keyword evidence="3" id="KW-0418">Kinase</keyword>
<dbReference type="OrthoDB" id="198885at2759"/>
<evidence type="ECO:0000313" key="6">
    <source>
        <dbReference type="Proteomes" id="UP001152484"/>
    </source>
</evidence>
<dbReference type="PROSITE" id="PS00583">
    <property type="entry name" value="PFKB_KINASES_1"/>
    <property type="match status" value="1"/>
</dbReference>
<gene>
    <name evidence="5" type="ORF">CEURO_LOCUS1107</name>
</gene>
<evidence type="ECO:0000313" key="5">
    <source>
        <dbReference type="EMBL" id="CAH9057560.1"/>
    </source>
</evidence>
<evidence type="ECO:0000259" key="4">
    <source>
        <dbReference type="Pfam" id="PF00294"/>
    </source>
</evidence>